<keyword evidence="4" id="KW-1185">Reference proteome</keyword>
<sequence length="458" mass="49621">MHSLRFVSSAAAAVVIATAPAIASAHGLHGHVHVTGWAISNLPPGELRDVFEDPDVREAALAGAMFPDTGYALGSDAARAYGEHAHWEPFIEDFVQRVRTTYGPTYDTKEERMLVAFLMGCAAHGLQDELFDSTFLYEAEQRDGHGQDATDPGTDGFLVQDGYFWMTPSEYLPIADLLPLYASLPQSAEIDEDLIRSQVRRVRGAYVNDTIGPTIAEGNGERYRPQIPWTAEHYMDPAVAGSLYAEITPTARYMLALWERLHDRFEESELVIHAWPDAPRRLREADHTSVASWVTLVLGKGVQQDGASATLVDSLGAPHGLELRYTRWGGVSRLVRVVASADYTPGETYTATLASGAMLVDGSSTTSAHEHTFQVACATEDDPRCPPLGEIEDPVIPPAPEMPDAGPPPRIDAGVAPMPEPSPSSSCAVSAAATRARAEWLALVVIALVAVRVSRRSR</sequence>
<dbReference type="Proteomes" id="UP000034883">
    <property type="component" value="Chromosome"/>
</dbReference>
<organism evidence="3 4">
    <name type="scientific">Sandaracinus amylolyticus</name>
    <dbReference type="NCBI Taxonomy" id="927083"/>
    <lineage>
        <taxon>Bacteria</taxon>
        <taxon>Pseudomonadati</taxon>
        <taxon>Myxococcota</taxon>
        <taxon>Polyangia</taxon>
        <taxon>Polyangiales</taxon>
        <taxon>Sandaracinaceae</taxon>
        <taxon>Sandaracinus</taxon>
    </lineage>
</organism>
<dbReference type="OrthoDB" id="5489304at2"/>
<gene>
    <name evidence="3" type="ORF">DB32_008282</name>
</gene>
<evidence type="ECO:0000313" key="3">
    <source>
        <dbReference type="EMBL" id="AKF11133.1"/>
    </source>
</evidence>
<feature type="domain" description="Phospholipase C/D" evidence="2">
    <location>
        <begin position="31"/>
        <end position="128"/>
    </location>
</feature>
<proteinExistence type="predicted"/>
<dbReference type="STRING" id="927083.DB32_008282"/>
<accession>A0A0F6W9Z7</accession>
<dbReference type="AlphaFoldDB" id="A0A0F6W9Z7"/>
<evidence type="ECO:0000259" key="2">
    <source>
        <dbReference type="Pfam" id="PF00882"/>
    </source>
</evidence>
<keyword evidence="1" id="KW-0732">Signal</keyword>
<dbReference type="InterPro" id="IPR029002">
    <property type="entry name" value="PLPC/GPLD1"/>
</dbReference>
<dbReference type="KEGG" id="samy:DB32_008282"/>
<protein>
    <recommendedName>
        <fullName evidence="2">Phospholipase C/D domain-containing protein</fullName>
    </recommendedName>
</protein>
<dbReference type="Pfam" id="PF00882">
    <property type="entry name" value="Zn_dep_PLPC"/>
    <property type="match status" value="1"/>
</dbReference>
<evidence type="ECO:0000313" key="4">
    <source>
        <dbReference type="Proteomes" id="UP000034883"/>
    </source>
</evidence>
<dbReference type="RefSeq" id="WP_157070239.1">
    <property type="nucleotide sequence ID" value="NZ_CP011125.1"/>
</dbReference>
<evidence type="ECO:0000256" key="1">
    <source>
        <dbReference type="SAM" id="SignalP"/>
    </source>
</evidence>
<feature type="chain" id="PRO_5002512009" description="Phospholipase C/D domain-containing protein" evidence="1">
    <location>
        <begin position="24"/>
        <end position="458"/>
    </location>
</feature>
<feature type="signal peptide" evidence="1">
    <location>
        <begin position="1"/>
        <end position="23"/>
    </location>
</feature>
<reference evidence="3 4" key="1">
    <citation type="submission" date="2015-03" db="EMBL/GenBank/DDBJ databases">
        <title>Genome assembly of Sandaracinus amylolyticus DSM 53668.</title>
        <authorList>
            <person name="Sharma G."/>
            <person name="Subramanian S."/>
        </authorList>
    </citation>
    <scope>NUCLEOTIDE SEQUENCE [LARGE SCALE GENOMIC DNA]</scope>
    <source>
        <strain evidence="3 4">DSM 53668</strain>
    </source>
</reference>
<dbReference type="EMBL" id="CP011125">
    <property type="protein sequence ID" value="AKF11133.1"/>
    <property type="molecule type" value="Genomic_DNA"/>
</dbReference>
<name>A0A0F6W9Z7_9BACT</name>